<dbReference type="STRING" id="323259.Mhun_1078"/>
<reference evidence="2" key="1">
    <citation type="journal article" date="2016" name="Stand. Genomic Sci.">
        <title>Complete genome sequence of Methanospirillum hungatei type strain JF1.</title>
        <authorList>
            <person name="Gunsalus R.P."/>
            <person name="Cook L.E."/>
            <person name="Crable B."/>
            <person name="Rohlin L."/>
            <person name="McDonald E."/>
            <person name="Mouttaki H."/>
            <person name="Sieber J.R."/>
            <person name="Poweleit N."/>
            <person name="Zhou H."/>
            <person name="Lapidus A.L."/>
            <person name="Daligault H.E."/>
            <person name="Land M."/>
            <person name="Gilna P."/>
            <person name="Ivanova N."/>
            <person name="Kyrpides N."/>
            <person name="Culley D.E."/>
            <person name="McInerney M.J."/>
        </authorList>
    </citation>
    <scope>NUCLEOTIDE SEQUENCE [LARGE SCALE GENOMIC DNA]</scope>
    <source>
        <strain evidence="2">ATCC 27890 / DSM 864 / NBRC 100397 / JF-1</strain>
    </source>
</reference>
<dbReference type="eggNOG" id="arCOG05218">
    <property type="taxonomic scope" value="Archaea"/>
</dbReference>
<dbReference type="KEGG" id="mhu:Mhun_1078"/>
<organism evidence="1 2">
    <name type="scientific">Methanospirillum hungatei JF-1 (strain ATCC 27890 / DSM 864 / NBRC 100397 / JF-1)</name>
    <dbReference type="NCBI Taxonomy" id="323259"/>
    <lineage>
        <taxon>Archaea</taxon>
        <taxon>Methanobacteriati</taxon>
        <taxon>Methanobacteriota</taxon>
        <taxon>Stenosarchaea group</taxon>
        <taxon>Methanomicrobia</taxon>
        <taxon>Methanomicrobiales</taxon>
        <taxon>Methanospirillaceae</taxon>
        <taxon>Methanospirillum</taxon>
    </lineage>
</organism>
<name>Q2FMQ2_METHJ</name>
<dbReference type="HOGENOM" id="CLU_355596_0_0_2"/>
<dbReference type="EnsemblBacteria" id="ABD40827">
    <property type="protein sequence ID" value="ABD40827"/>
    <property type="gene ID" value="Mhun_1078"/>
</dbReference>
<sequence>MTKKLDEVICASLQKVSREYAQKDVVAPLSVFWFDKTGEWQPVIDRLKKRFTIYTYGSYNKETLTGPAIYIRTSVMHHEDNSRNIPILYLPGYSREELRDPTTVPGELKPLMGLYHRSVSWTSKTKKDWTLVTFLQSSDPGPGIAIKQDGETKEALRTSIGLLLDEPIERLSHHAPLHATYLHQIQLPDPRKQILTWIHDPVETEKQMKESGQWKPFCGISIKEYNLNPERDGSLAGATKLATQEGKWNEIWDRFTENPERYPNIPAILSTIKVPAFTPYQESWPQINEKEETELLKELESLLSLPLAQAQDLILEMEEKHKKRRDWVWARIGKADLAHSLKYLSILVENSRQIKTGGDLKAQIERYADETWKIDDAVLSAIASVHTSSHLALLQKVIAHVYKPWLNTTIDAFQKTWIQAPPEQKKKEIPAQAGVLYFFIDGLRMDLGHRLQSLLSAAGYQTTLTPQLSVIPSITETAKPAVMPVASKLYAGDELTPKTGSGAFARIESLRSLLKEQGYQVIKNDELGDPTGGGWTEFGNIDHEGHDKGLTLAHTVDRELSRIEARIIELIQTGWEKINIVTDHGFIYLPGGMEKAELPVGNTEIKKGRCALLRDNAQVSYPVLPWFWDRSKNIACAPKGACFEENTVFDHGGLSPQEMVIPEITIIKGRSLKTGVVIDEIKWKGMRCKITATTGPGYIIDIREQPGDATSTFLKDKDGNSLDQIKIPIDGVISIAIWDDTHEGKKAWLVITDQTGKIITQEETTIGGM</sequence>
<evidence type="ECO:0000313" key="2">
    <source>
        <dbReference type="Proteomes" id="UP000001941"/>
    </source>
</evidence>
<proteinExistence type="predicted"/>
<dbReference type="OrthoDB" id="275208at2157"/>
<protein>
    <submittedName>
        <fullName evidence="1">Uncharacterized protein</fullName>
    </submittedName>
</protein>
<dbReference type="AlphaFoldDB" id="Q2FMQ2"/>
<evidence type="ECO:0000313" key="1">
    <source>
        <dbReference type="EMBL" id="ABD40827.1"/>
    </source>
</evidence>
<dbReference type="InParanoid" id="Q2FMQ2"/>
<dbReference type="RefSeq" id="WP_011448105.1">
    <property type="nucleotide sequence ID" value="NC_007796.1"/>
</dbReference>
<accession>Q2FMQ2</accession>
<dbReference type="Pfam" id="PF08665">
    <property type="entry name" value="PglZ"/>
    <property type="match status" value="1"/>
</dbReference>
<dbReference type="Proteomes" id="UP000001941">
    <property type="component" value="Chromosome"/>
</dbReference>
<dbReference type="NCBIfam" id="NF033450">
    <property type="entry name" value="BREX_PglZ_1_B"/>
    <property type="match status" value="1"/>
</dbReference>
<gene>
    <name evidence="1" type="ordered locus">Mhun_1078</name>
</gene>
<keyword evidence="2" id="KW-1185">Reference proteome</keyword>
<dbReference type="EMBL" id="CP000254">
    <property type="protein sequence ID" value="ABD40827.1"/>
    <property type="molecule type" value="Genomic_DNA"/>
</dbReference>
<dbReference type="GeneID" id="3925051"/>